<keyword evidence="5" id="KW-0813">Transport</keyword>
<dbReference type="PRINTS" id="PR00252">
    <property type="entry name" value="NRIONCHANNEL"/>
</dbReference>
<keyword evidence="5" id="KW-0407">Ion channel</keyword>
<feature type="domain" description="Neurotransmitter-gated ion-channel ligand-binding" evidence="6">
    <location>
        <begin position="5"/>
        <end position="209"/>
    </location>
</feature>
<dbReference type="FunFam" id="2.70.170.10:FF:000028">
    <property type="entry name" value="AcetylCholine Receptor"/>
    <property type="match status" value="1"/>
</dbReference>
<evidence type="ECO:0000256" key="1">
    <source>
        <dbReference type="ARBA" id="ARBA00004141"/>
    </source>
</evidence>
<accession>A0A6A0GQZ2</accession>
<evidence type="ECO:0000256" key="5">
    <source>
        <dbReference type="RuleBase" id="RU000687"/>
    </source>
</evidence>
<dbReference type="GO" id="GO:0016020">
    <property type="term" value="C:membrane"/>
    <property type="evidence" value="ECO:0007669"/>
    <property type="project" value="UniProtKB-SubCell"/>
</dbReference>
<dbReference type="InterPro" id="IPR018000">
    <property type="entry name" value="Neurotransmitter_ion_chnl_CS"/>
</dbReference>
<evidence type="ECO:0000256" key="3">
    <source>
        <dbReference type="ARBA" id="ARBA00022989"/>
    </source>
</evidence>
<gene>
    <name evidence="7" type="ORF">HAZT_HAZT012238</name>
</gene>
<keyword evidence="4 5" id="KW-0472">Membrane</keyword>
<feature type="transmembrane region" description="Helical" evidence="5">
    <location>
        <begin position="237"/>
        <end position="256"/>
    </location>
</feature>
<reference evidence="7" key="3">
    <citation type="submission" date="2019-06" db="EMBL/GenBank/DDBJ databases">
        <authorList>
            <person name="Poynton C."/>
            <person name="Hasenbein S."/>
            <person name="Benoit J.B."/>
            <person name="Sepulveda M.S."/>
            <person name="Poelchau M.F."/>
            <person name="Murali S.C."/>
            <person name="Chen S."/>
            <person name="Glastad K.M."/>
            <person name="Werren J.H."/>
            <person name="Vineis J.H."/>
            <person name="Bowen J.L."/>
            <person name="Friedrich M."/>
            <person name="Jones J."/>
            <person name="Robertson H.M."/>
            <person name="Feyereisen R."/>
            <person name="Mechler-Hickson A."/>
            <person name="Mathers N."/>
            <person name="Lee C.E."/>
            <person name="Colbourne J.K."/>
            <person name="Biales A."/>
            <person name="Johnston J.S."/>
            <person name="Wellborn G.A."/>
            <person name="Rosendale A.J."/>
            <person name="Cridge A.G."/>
            <person name="Munoz-Torres M.C."/>
            <person name="Bain P.A."/>
            <person name="Manny A.R."/>
            <person name="Major K.M."/>
            <person name="Lambert F.N."/>
            <person name="Vulpe C.D."/>
            <person name="Tuck P."/>
            <person name="Blalock B.J."/>
            <person name="Lin Y.-Y."/>
            <person name="Smith M.E."/>
            <person name="Ochoa-Acuna H."/>
            <person name="Chen M.-J.M."/>
            <person name="Childers C.P."/>
            <person name="Qu J."/>
            <person name="Dugan S."/>
            <person name="Lee S.L."/>
            <person name="Chao H."/>
            <person name="Dinh H."/>
            <person name="Han Y."/>
            <person name="Doddapaneni H."/>
            <person name="Worley K.C."/>
            <person name="Muzny D.M."/>
            <person name="Gibbs R.A."/>
            <person name="Richards S."/>
        </authorList>
    </citation>
    <scope>NUCLEOTIDE SEQUENCE</scope>
    <source>
        <strain evidence="7">HAZT.00-mixed</strain>
        <tissue evidence="7">Whole organism</tissue>
    </source>
</reference>
<dbReference type="InterPro" id="IPR006201">
    <property type="entry name" value="Neur_channel"/>
</dbReference>
<dbReference type="CDD" id="cd18997">
    <property type="entry name" value="LGIC_ECD_nAChR"/>
    <property type="match status" value="1"/>
</dbReference>
<evidence type="ECO:0000313" key="7">
    <source>
        <dbReference type="EMBL" id="KAA0184900.1"/>
    </source>
</evidence>
<evidence type="ECO:0000256" key="2">
    <source>
        <dbReference type="ARBA" id="ARBA00022692"/>
    </source>
</evidence>
<dbReference type="EMBL" id="JQDR03016679">
    <property type="protein sequence ID" value="KAA0184900.1"/>
    <property type="molecule type" value="Genomic_DNA"/>
</dbReference>
<keyword evidence="2 5" id="KW-0812">Transmembrane</keyword>
<protein>
    <recommendedName>
        <fullName evidence="6">Neurotransmitter-gated ion-channel ligand-binding domain-containing protein</fullName>
    </recommendedName>
</protein>
<proteinExistence type="inferred from homology"/>
<dbReference type="SUPFAM" id="SSF63712">
    <property type="entry name" value="Nicotinic receptor ligand binding domain-like"/>
    <property type="match status" value="1"/>
</dbReference>
<reference evidence="7" key="2">
    <citation type="journal article" date="2018" name="Environ. Sci. Technol.">
        <title>The Toxicogenome of Hyalella azteca: A Model for Sediment Ecotoxicology and Evolutionary Toxicology.</title>
        <authorList>
            <person name="Poynton H.C."/>
            <person name="Hasenbein S."/>
            <person name="Benoit J.B."/>
            <person name="Sepulveda M.S."/>
            <person name="Poelchau M.F."/>
            <person name="Hughes D.S.T."/>
            <person name="Murali S.C."/>
            <person name="Chen S."/>
            <person name="Glastad K.M."/>
            <person name="Goodisman M.A.D."/>
            <person name="Werren J.H."/>
            <person name="Vineis J.H."/>
            <person name="Bowen J.L."/>
            <person name="Friedrich M."/>
            <person name="Jones J."/>
            <person name="Robertson H.M."/>
            <person name="Feyereisen R."/>
            <person name="Mechler-Hickson A."/>
            <person name="Mathers N."/>
            <person name="Lee C.E."/>
            <person name="Colbourne J.K."/>
            <person name="Biales A."/>
            <person name="Johnston J.S."/>
            <person name="Wellborn G.A."/>
            <person name="Rosendale A.J."/>
            <person name="Cridge A.G."/>
            <person name="Munoz-Torres M.C."/>
            <person name="Bain P.A."/>
            <person name="Manny A.R."/>
            <person name="Major K.M."/>
            <person name="Lambert F.N."/>
            <person name="Vulpe C.D."/>
            <person name="Tuck P."/>
            <person name="Blalock B.J."/>
            <person name="Lin Y.Y."/>
            <person name="Smith M.E."/>
            <person name="Ochoa-Acuna H."/>
            <person name="Chen M.M."/>
            <person name="Childers C.P."/>
            <person name="Qu J."/>
            <person name="Dugan S."/>
            <person name="Lee S.L."/>
            <person name="Chao H."/>
            <person name="Dinh H."/>
            <person name="Han Y."/>
            <person name="Doddapaneni H."/>
            <person name="Worley K.C."/>
            <person name="Muzny D.M."/>
            <person name="Gibbs R.A."/>
            <person name="Richards S."/>
        </authorList>
    </citation>
    <scope>NUCLEOTIDE SEQUENCE</scope>
    <source>
        <strain evidence="7">HAZT.00-mixed</strain>
        <tissue evidence="7">Whole organism</tissue>
    </source>
</reference>
<dbReference type="Proteomes" id="UP000711488">
    <property type="component" value="Unassembled WGS sequence"/>
</dbReference>
<organism evidence="7">
    <name type="scientific">Hyalella azteca</name>
    <name type="common">Amphipod</name>
    <dbReference type="NCBI Taxonomy" id="294128"/>
    <lineage>
        <taxon>Eukaryota</taxon>
        <taxon>Metazoa</taxon>
        <taxon>Ecdysozoa</taxon>
        <taxon>Arthropoda</taxon>
        <taxon>Crustacea</taxon>
        <taxon>Multicrustacea</taxon>
        <taxon>Malacostraca</taxon>
        <taxon>Eumalacostraca</taxon>
        <taxon>Peracarida</taxon>
        <taxon>Amphipoda</taxon>
        <taxon>Senticaudata</taxon>
        <taxon>Talitrida</taxon>
        <taxon>Talitroidea</taxon>
        <taxon>Hyalellidae</taxon>
        <taxon>Hyalella</taxon>
    </lineage>
</organism>
<dbReference type="GO" id="GO:0005230">
    <property type="term" value="F:extracellular ligand-gated monoatomic ion channel activity"/>
    <property type="evidence" value="ECO:0007669"/>
    <property type="project" value="InterPro"/>
</dbReference>
<dbReference type="AlphaFoldDB" id="A0A6A0GQZ2"/>
<feature type="transmembrane region" description="Helical" evidence="5">
    <location>
        <begin position="212"/>
        <end position="231"/>
    </location>
</feature>
<dbReference type="PANTHER" id="PTHR18945">
    <property type="entry name" value="NEUROTRANSMITTER GATED ION CHANNEL"/>
    <property type="match status" value="1"/>
</dbReference>
<keyword evidence="5" id="KW-0406">Ion transport</keyword>
<dbReference type="InterPro" id="IPR036719">
    <property type="entry name" value="Neuro-gated_channel_TM_sf"/>
</dbReference>
<dbReference type="Gene3D" id="2.70.170.10">
    <property type="entry name" value="Neurotransmitter-gated ion-channel ligand-binding domain"/>
    <property type="match status" value="1"/>
</dbReference>
<dbReference type="InterPro" id="IPR006202">
    <property type="entry name" value="Neur_chan_lig-bd"/>
</dbReference>
<reference evidence="7" key="1">
    <citation type="submission" date="2014-08" db="EMBL/GenBank/DDBJ databases">
        <authorList>
            <person name="Murali S."/>
            <person name="Richards S."/>
            <person name="Bandaranaike D."/>
            <person name="Bellair M."/>
            <person name="Blankenburg K."/>
            <person name="Chao H."/>
            <person name="Dinh H."/>
            <person name="Doddapaneni H."/>
            <person name="Dugan-Rocha S."/>
            <person name="Elkadiri S."/>
            <person name="Gnanaolivu R."/>
            <person name="Hughes D."/>
            <person name="Lee S."/>
            <person name="Li M."/>
            <person name="Ming W."/>
            <person name="Munidasa M."/>
            <person name="Muniz J."/>
            <person name="Nguyen L."/>
            <person name="Osuji N."/>
            <person name="Pu L.-L."/>
            <person name="Puazo M."/>
            <person name="Skinner E."/>
            <person name="Qu C."/>
            <person name="Quiroz J."/>
            <person name="Raj R."/>
            <person name="Weissenberger G."/>
            <person name="Xin Y."/>
            <person name="Zou X."/>
            <person name="Han Y."/>
            <person name="Worley K."/>
            <person name="Muzny D."/>
            <person name="Gibbs R."/>
        </authorList>
    </citation>
    <scope>NUCLEOTIDE SEQUENCE</scope>
    <source>
        <strain evidence="7">HAZT.00-mixed</strain>
        <tissue evidence="7">Whole organism</tissue>
    </source>
</reference>
<dbReference type="SUPFAM" id="SSF90112">
    <property type="entry name" value="Neurotransmitter-gated ion-channel transmembrane pore"/>
    <property type="match status" value="1"/>
</dbReference>
<dbReference type="PROSITE" id="PS00236">
    <property type="entry name" value="NEUROTR_ION_CHANNEL"/>
    <property type="match status" value="1"/>
</dbReference>
<name>A0A6A0GQZ2_HYAAZ</name>
<evidence type="ECO:0000259" key="6">
    <source>
        <dbReference type="Pfam" id="PF02931"/>
    </source>
</evidence>
<dbReference type="GO" id="GO:0004888">
    <property type="term" value="F:transmembrane signaling receptor activity"/>
    <property type="evidence" value="ECO:0007669"/>
    <property type="project" value="InterPro"/>
</dbReference>
<comment type="caution">
    <text evidence="7">The sequence shown here is derived from an EMBL/GenBank/DDBJ whole genome shotgun (WGS) entry which is preliminary data.</text>
</comment>
<evidence type="ECO:0000256" key="4">
    <source>
        <dbReference type="ARBA" id="ARBA00023136"/>
    </source>
</evidence>
<comment type="subcellular location">
    <subcellularLocation>
        <location evidence="1">Membrane</location>
        <topology evidence="1">Multi-pass membrane protein</topology>
    </subcellularLocation>
</comment>
<sequence length="328" mass="37511">MVTAEQRLADKLFAGYNKNIRPTTTGGEVTYVTFKISLLDIMEMDTRYRKLRINTELILLWTDVHLSWDPALFEGVETLRVAHHLIWTPDIILYNTAEPNYQSSILSTNAILSSEGKIELMSHAIFCSVCDVNVEFYPFDQQACQMKFSSWTYDVTNIVVSEAMVDIGHFNENPEFFLEDFYVTKTEEFNDCCPLPFSTLKYVVQLQRQSKFALFFYVVPGILINICGVYYGVCLSLVAINIAFSVYVLNLNYTGLRGFVVPRPMRRDAAIVSTKVEILSNSDNPDLPDHIRELFPDFVPAANQPPPLKGMITDYGLLTNYITNKHEW</sequence>
<dbReference type="InterPro" id="IPR036734">
    <property type="entry name" value="Neur_chan_lig-bd_sf"/>
</dbReference>
<dbReference type="Pfam" id="PF02931">
    <property type="entry name" value="Neur_chan_LBD"/>
    <property type="match status" value="1"/>
</dbReference>
<comment type="caution">
    <text evidence="5">Lacks conserved residue(s) required for the propagation of feature annotation.</text>
</comment>
<comment type="similarity">
    <text evidence="5">Belongs to the ligand-gated ion channel (TC 1.A.9) family.</text>
</comment>
<keyword evidence="3 5" id="KW-1133">Transmembrane helix</keyword>